<dbReference type="Gene3D" id="1.10.10.10">
    <property type="entry name" value="Winged helix-like DNA-binding domain superfamily/Winged helix DNA-binding domain"/>
    <property type="match status" value="1"/>
</dbReference>
<evidence type="ECO:0000256" key="1">
    <source>
        <dbReference type="ARBA" id="ARBA00005384"/>
    </source>
</evidence>
<dbReference type="GO" id="GO:0003677">
    <property type="term" value="F:DNA binding"/>
    <property type="evidence" value="ECO:0007669"/>
    <property type="project" value="UniProtKB-KW"/>
</dbReference>
<dbReference type="InterPro" id="IPR015421">
    <property type="entry name" value="PyrdxlP-dep_Trfase_major"/>
</dbReference>
<evidence type="ECO:0000256" key="5">
    <source>
        <dbReference type="ARBA" id="ARBA00023163"/>
    </source>
</evidence>
<dbReference type="AlphaFoldDB" id="A0A0H2MC46"/>
<feature type="domain" description="HTH gntR-type" evidence="6">
    <location>
        <begin position="11"/>
        <end position="79"/>
    </location>
</feature>
<dbReference type="PANTHER" id="PTHR46577">
    <property type="entry name" value="HTH-TYPE TRANSCRIPTIONAL REGULATORY PROTEIN GABR"/>
    <property type="match status" value="1"/>
</dbReference>
<dbReference type="InterPro" id="IPR036390">
    <property type="entry name" value="WH_DNA-bd_sf"/>
</dbReference>
<proteinExistence type="inferred from homology"/>
<keyword evidence="8" id="KW-1185">Reference proteome</keyword>
<dbReference type="EMBL" id="LAQL01000008">
    <property type="protein sequence ID" value="KLN60114.1"/>
    <property type="molecule type" value="Genomic_DNA"/>
</dbReference>
<keyword evidence="4" id="KW-0238">DNA-binding</keyword>
<dbReference type="InterPro" id="IPR036388">
    <property type="entry name" value="WH-like_DNA-bd_sf"/>
</dbReference>
<dbReference type="SMART" id="SM00345">
    <property type="entry name" value="HTH_GNTR"/>
    <property type="match status" value="1"/>
</dbReference>
<keyword evidence="2" id="KW-0663">Pyridoxal phosphate</keyword>
<dbReference type="PROSITE" id="PS50949">
    <property type="entry name" value="HTH_GNTR"/>
    <property type="match status" value="1"/>
</dbReference>
<dbReference type="PATRIC" id="fig|1489064.4.peg.3944"/>
<keyword evidence="5" id="KW-0804">Transcription</keyword>
<evidence type="ECO:0000313" key="7">
    <source>
        <dbReference type="EMBL" id="KLN60114.1"/>
    </source>
</evidence>
<dbReference type="CDD" id="cd00609">
    <property type="entry name" value="AAT_like"/>
    <property type="match status" value="1"/>
</dbReference>
<evidence type="ECO:0000256" key="4">
    <source>
        <dbReference type="ARBA" id="ARBA00023125"/>
    </source>
</evidence>
<dbReference type="InterPro" id="IPR015424">
    <property type="entry name" value="PyrdxlP-dep_Trfase"/>
</dbReference>
<dbReference type="STRING" id="1489064.WH96_13050"/>
<organism evidence="7 8">
    <name type="scientific">Kiloniella spongiae</name>
    <dbReference type="NCBI Taxonomy" id="1489064"/>
    <lineage>
        <taxon>Bacteria</taxon>
        <taxon>Pseudomonadati</taxon>
        <taxon>Pseudomonadota</taxon>
        <taxon>Alphaproteobacteria</taxon>
        <taxon>Rhodospirillales</taxon>
        <taxon>Kiloniellaceae</taxon>
        <taxon>Kiloniella</taxon>
    </lineage>
</organism>
<dbReference type="Pfam" id="PF00155">
    <property type="entry name" value="Aminotran_1_2"/>
    <property type="match status" value="1"/>
</dbReference>
<dbReference type="Pfam" id="PF00392">
    <property type="entry name" value="GntR"/>
    <property type="match status" value="1"/>
</dbReference>
<dbReference type="InterPro" id="IPR004839">
    <property type="entry name" value="Aminotransferase_I/II_large"/>
</dbReference>
<evidence type="ECO:0000256" key="2">
    <source>
        <dbReference type="ARBA" id="ARBA00022898"/>
    </source>
</evidence>
<dbReference type="InterPro" id="IPR051446">
    <property type="entry name" value="HTH_trans_reg/aminotransferase"/>
</dbReference>
<gene>
    <name evidence="7" type="ORF">WH96_13050</name>
</gene>
<evidence type="ECO:0000313" key="8">
    <source>
        <dbReference type="Proteomes" id="UP000035444"/>
    </source>
</evidence>
<name>A0A0H2MC46_9PROT</name>
<reference evidence="7 8" key="1">
    <citation type="submission" date="2015-03" db="EMBL/GenBank/DDBJ databases">
        <title>Genome Sequence of Kiloniella spongiae MEBiC09566, isolated from a marine sponge.</title>
        <authorList>
            <person name="Shao Z."/>
            <person name="Wang L."/>
            <person name="Li X."/>
        </authorList>
    </citation>
    <scope>NUCLEOTIDE SEQUENCE [LARGE SCALE GENOMIC DNA]</scope>
    <source>
        <strain evidence="7 8">MEBiC09566</strain>
    </source>
</reference>
<keyword evidence="3" id="KW-0805">Transcription regulation</keyword>
<dbReference type="InterPro" id="IPR000524">
    <property type="entry name" value="Tscrpt_reg_HTH_GntR"/>
</dbReference>
<dbReference type="SUPFAM" id="SSF53383">
    <property type="entry name" value="PLP-dependent transferases"/>
    <property type="match status" value="1"/>
</dbReference>
<dbReference type="Proteomes" id="UP000035444">
    <property type="component" value="Unassembled WGS sequence"/>
</dbReference>
<evidence type="ECO:0000259" key="6">
    <source>
        <dbReference type="PROSITE" id="PS50949"/>
    </source>
</evidence>
<dbReference type="GO" id="GO:0030170">
    <property type="term" value="F:pyridoxal phosphate binding"/>
    <property type="evidence" value="ECO:0007669"/>
    <property type="project" value="InterPro"/>
</dbReference>
<evidence type="ECO:0000256" key="3">
    <source>
        <dbReference type="ARBA" id="ARBA00023015"/>
    </source>
</evidence>
<comment type="caution">
    <text evidence="7">The sequence shown here is derived from an EMBL/GenBank/DDBJ whole genome shotgun (WGS) entry which is preliminary data.</text>
</comment>
<sequence length="459" mass="50187">MWKPELNPATKTKYLAIVEAISTAIQQGELLAGDRLPTHRDLAWELKVNVSTVSQAYKEATKRHLIGGEIGRGTYVLATSREAELFALKDSGQDTVASKSFDLSTNIPVVHPDDHNARGLLIQALEKGAGSQAFSYHSPDLLTRTRFAASQWLSWRGYEVKPSDIVPCAGGQQALLASLLALCEAGDKVLVEKFTFPGMKAIARQLRLKLVGIECDQDGMRPAALEKALDTSGAKVLVINPNINNPTGFTTSSQRRSDIVGIIKQRDIIVIEDDVYGPLSGNKPLAVHLPDHAVLISSLSKSVAPGLRYGFINGCQRLIKPIDAEVHATNWTMSPFMIELANMWILEGRAFARADWQRHEIEARWGLAKSRLKKLGAVNWEKTPCPHLWLAIFGSVDTAVNKLRDAGIEVVSGELFASTSQPAGHIRICLTAPESRSLLSQAIDKVIECNVLSNSLYSI</sequence>
<comment type="similarity">
    <text evidence="1">In the C-terminal section; belongs to the class-I pyridoxal-phosphate-dependent aminotransferase family.</text>
</comment>
<dbReference type="GO" id="GO:0003700">
    <property type="term" value="F:DNA-binding transcription factor activity"/>
    <property type="evidence" value="ECO:0007669"/>
    <property type="project" value="InterPro"/>
</dbReference>
<dbReference type="Gene3D" id="3.40.640.10">
    <property type="entry name" value="Type I PLP-dependent aspartate aminotransferase-like (Major domain)"/>
    <property type="match status" value="1"/>
</dbReference>
<dbReference type="PANTHER" id="PTHR46577:SF1">
    <property type="entry name" value="HTH-TYPE TRANSCRIPTIONAL REGULATORY PROTEIN GABR"/>
    <property type="match status" value="1"/>
</dbReference>
<accession>A0A0H2MC46</accession>
<protein>
    <recommendedName>
        <fullName evidence="6">HTH gntR-type domain-containing protein</fullName>
    </recommendedName>
</protein>
<dbReference type="SUPFAM" id="SSF46785">
    <property type="entry name" value="Winged helix' DNA-binding domain"/>
    <property type="match status" value="1"/>
</dbReference>
<dbReference type="CDD" id="cd07377">
    <property type="entry name" value="WHTH_GntR"/>
    <property type="match status" value="1"/>
</dbReference>
<dbReference type="RefSeq" id="WP_047764649.1">
    <property type="nucleotide sequence ID" value="NZ_LAQL01000008.1"/>
</dbReference>